<dbReference type="GO" id="GO:0006729">
    <property type="term" value="P:tetrahydrobiopterin biosynthetic process"/>
    <property type="evidence" value="ECO:0007669"/>
    <property type="project" value="InterPro"/>
</dbReference>
<gene>
    <name evidence="5" type="primary">dcoH1_1</name>
    <name evidence="5" type="ORF">NIES21_16620</name>
</gene>
<name>A0A1Z4GEA0_9CYAN</name>
<dbReference type="InterPro" id="IPR001533">
    <property type="entry name" value="Pterin_deHydtase"/>
</dbReference>
<protein>
    <recommendedName>
        <fullName evidence="4">Putative pterin-4-alpha-carbinolamine dehydratase</fullName>
        <shortName evidence="4">PHS</shortName>
        <ecNumber evidence="4">4.2.1.96</ecNumber>
    </recommendedName>
    <alternativeName>
        <fullName evidence="4">4-alpha-hydroxy-tetrahydropterin dehydratase</fullName>
    </alternativeName>
    <alternativeName>
        <fullName evidence="4">Pterin carbinolamine dehydratase</fullName>
        <shortName evidence="4">PCD</shortName>
    </alternativeName>
</protein>
<comment type="similarity">
    <text evidence="2 4">Belongs to the pterin-4-alpha-carbinolamine dehydratase family.</text>
</comment>
<dbReference type="CDD" id="cd00914">
    <property type="entry name" value="PCD_DCoH_subfamily_b"/>
    <property type="match status" value="1"/>
</dbReference>
<dbReference type="NCBIfam" id="NF002017">
    <property type="entry name" value="PRK00823.1-2"/>
    <property type="match status" value="1"/>
</dbReference>
<evidence type="ECO:0000256" key="1">
    <source>
        <dbReference type="ARBA" id="ARBA00001554"/>
    </source>
</evidence>
<proteinExistence type="inferred from homology"/>
<dbReference type="OrthoDB" id="9794987at2"/>
<dbReference type="EC" id="4.2.1.96" evidence="4"/>
<dbReference type="HAMAP" id="MF_00434">
    <property type="entry name" value="Pterin_4_alpha"/>
    <property type="match status" value="1"/>
</dbReference>
<dbReference type="PANTHER" id="PTHR12599:SF0">
    <property type="entry name" value="PTERIN-4-ALPHA-CARBINOLAMINE DEHYDRATASE"/>
    <property type="match status" value="1"/>
</dbReference>
<sequence>MMGNQLVHCAVLSPDELERAIARLNHWKIVDGKLYRHFEFTSFIAAFGFMTRVALIAETQGHHPEWFNVYNQVTVQLTTHDAGGITMNDVTLAQSIDTLEL</sequence>
<dbReference type="AlphaFoldDB" id="A0A1Z4GEA0"/>
<comment type="catalytic activity">
    <reaction evidence="1 4">
        <text>(4aS,6R)-4a-hydroxy-L-erythro-5,6,7,8-tetrahydrobiopterin = (6R)-L-erythro-6,7-dihydrobiopterin + H2O</text>
        <dbReference type="Rhea" id="RHEA:11920"/>
        <dbReference type="ChEBI" id="CHEBI:15377"/>
        <dbReference type="ChEBI" id="CHEBI:15642"/>
        <dbReference type="ChEBI" id="CHEBI:43120"/>
        <dbReference type="EC" id="4.2.1.96"/>
    </reaction>
</comment>
<keyword evidence="6" id="KW-1185">Reference proteome</keyword>
<dbReference type="GO" id="GO:0008124">
    <property type="term" value="F:4-alpha-hydroxytetrahydrobiopterin dehydratase activity"/>
    <property type="evidence" value="ECO:0007669"/>
    <property type="project" value="UniProtKB-UniRule"/>
</dbReference>
<dbReference type="NCBIfam" id="NF002018">
    <property type="entry name" value="PRK00823.1-3"/>
    <property type="match status" value="1"/>
</dbReference>
<evidence type="ECO:0000256" key="4">
    <source>
        <dbReference type="HAMAP-Rule" id="MF_00434"/>
    </source>
</evidence>
<dbReference type="Proteomes" id="UP000218287">
    <property type="component" value="Chromosome"/>
</dbReference>
<evidence type="ECO:0000313" key="5">
    <source>
        <dbReference type="EMBL" id="BAY15841.1"/>
    </source>
</evidence>
<dbReference type="SUPFAM" id="SSF55248">
    <property type="entry name" value="PCD-like"/>
    <property type="match status" value="1"/>
</dbReference>
<dbReference type="PANTHER" id="PTHR12599">
    <property type="entry name" value="PTERIN-4-ALPHA-CARBINOLAMINE DEHYDRATASE"/>
    <property type="match status" value="1"/>
</dbReference>
<dbReference type="Gene3D" id="3.30.1360.20">
    <property type="entry name" value="Transcriptional coactivator/pterin dehydratase"/>
    <property type="match status" value="1"/>
</dbReference>
<reference evidence="5 6" key="1">
    <citation type="submission" date="2017-06" db="EMBL/GenBank/DDBJ databases">
        <title>Genome sequencing of cyanobaciteial culture collection at National Institute for Environmental Studies (NIES).</title>
        <authorList>
            <person name="Hirose Y."/>
            <person name="Shimura Y."/>
            <person name="Fujisawa T."/>
            <person name="Nakamura Y."/>
            <person name="Kawachi M."/>
        </authorList>
    </citation>
    <scope>NUCLEOTIDE SEQUENCE [LARGE SCALE GENOMIC DNA]</scope>
    <source>
        <strain evidence="5 6">NIES-21</strain>
    </source>
</reference>
<keyword evidence="3 4" id="KW-0456">Lyase</keyword>
<dbReference type="InterPro" id="IPR036428">
    <property type="entry name" value="PCD_sf"/>
</dbReference>
<evidence type="ECO:0000256" key="3">
    <source>
        <dbReference type="ARBA" id="ARBA00023239"/>
    </source>
</evidence>
<dbReference type="EMBL" id="AP018174">
    <property type="protein sequence ID" value="BAY15841.1"/>
    <property type="molecule type" value="Genomic_DNA"/>
</dbReference>
<evidence type="ECO:0000256" key="2">
    <source>
        <dbReference type="ARBA" id="ARBA00006472"/>
    </source>
</evidence>
<evidence type="ECO:0000313" key="6">
    <source>
        <dbReference type="Proteomes" id="UP000218287"/>
    </source>
</evidence>
<organism evidence="5 6">
    <name type="scientific">Anabaenopsis circularis NIES-21</name>
    <dbReference type="NCBI Taxonomy" id="1085406"/>
    <lineage>
        <taxon>Bacteria</taxon>
        <taxon>Bacillati</taxon>
        <taxon>Cyanobacteriota</taxon>
        <taxon>Cyanophyceae</taxon>
        <taxon>Nostocales</taxon>
        <taxon>Nodulariaceae</taxon>
        <taxon>Anabaenopsis</taxon>
    </lineage>
</organism>
<accession>A0A1Z4GEA0</accession>
<dbReference type="Pfam" id="PF01329">
    <property type="entry name" value="Pterin_4a"/>
    <property type="match status" value="1"/>
</dbReference>